<evidence type="ECO:0000313" key="2">
    <source>
        <dbReference type="EMBL" id="KKU64403.1"/>
    </source>
</evidence>
<sequence length="74" mass="8276">SGIFISMEQDYWVTVHSEEASHFNPRAEQKKLKGGLVKVWYGSGLPSQTRAQDEQGIRDNLSKDGISPVKITTK</sequence>
<protein>
    <recommendedName>
        <fullName evidence="4">SPOR domain-containing protein</fullName>
    </recommendedName>
</protein>
<name>A0A0G1UE48_9BACT</name>
<evidence type="ECO:0000256" key="1">
    <source>
        <dbReference type="SAM" id="MobiDB-lite"/>
    </source>
</evidence>
<proteinExistence type="predicted"/>
<reference evidence="2 3" key="1">
    <citation type="journal article" date="2015" name="Nature">
        <title>rRNA introns, odd ribosomes, and small enigmatic genomes across a large radiation of phyla.</title>
        <authorList>
            <person name="Brown C.T."/>
            <person name="Hug L.A."/>
            <person name="Thomas B.C."/>
            <person name="Sharon I."/>
            <person name="Castelle C.J."/>
            <person name="Singh A."/>
            <person name="Wilkins M.J."/>
            <person name="Williams K.H."/>
            <person name="Banfield J.F."/>
        </authorList>
    </citation>
    <scope>NUCLEOTIDE SEQUENCE [LARGE SCALE GENOMIC DNA]</scope>
</reference>
<dbReference type="EMBL" id="LCNV01000008">
    <property type="protein sequence ID" value="KKU64403.1"/>
    <property type="molecule type" value="Genomic_DNA"/>
</dbReference>
<feature type="compositionally biased region" description="Basic and acidic residues" evidence="1">
    <location>
        <begin position="51"/>
        <end position="62"/>
    </location>
</feature>
<dbReference type="Proteomes" id="UP000034364">
    <property type="component" value="Unassembled WGS sequence"/>
</dbReference>
<evidence type="ECO:0000313" key="3">
    <source>
        <dbReference type="Proteomes" id="UP000034364"/>
    </source>
</evidence>
<evidence type="ECO:0008006" key="4">
    <source>
        <dbReference type="Google" id="ProtNLM"/>
    </source>
</evidence>
<feature type="non-terminal residue" evidence="2">
    <location>
        <position position="1"/>
    </location>
</feature>
<accession>A0A0G1UE48</accession>
<gene>
    <name evidence="2" type="ORF">UX87_C0008G0001</name>
</gene>
<dbReference type="AlphaFoldDB" id="A0A0G1UE48"/>
<comment type="caution">
    <text evidence="2">The sequence shown here is derived from an EMBL/GenBank/DDBJ whole genome shotgun (WGS) entry which is preliminary data.</text>
</comment>
<organism evidence="2 3">
    <name type="scientific">Candidatus Amesbacteria bacterium GW2011_GWA1_47_16</name>
    <dbReference type="NCBI Taxonomy" id="1618353"/>
    <lineage>
        <taxon>Bacteria</taxon>
        <taxon>Candidatus Amesiibacteriota</taxon>
    </lineage>
</organism>
<feature type="region of interest" description="Disordered" evidence="1">
    <location>
        <begin position="46"/>
        <end position="74"/>
    </location>
</feature>